<sequence length="460" mass="52532">MITQINPMENKIMGILSIIIWISFPVIDLYGQTPHLSGKIEISVKHRTLSCNLNYDHIPEGYELLLNQAFKNPNIKANDISIRTNKKNNSENYVDAVQYELPPNTRGSINLVYEYRETRAKRDKIGPYDWKGNLAFNHNSIRASEQTVWYPIWYNPTDGVQLTDVKYDLEISCNDCSSIFLNGSLPQGGQYGTLSSDKAVPLLLFAGNFDFDIQRGIALVNSPLKEEQDIAVIDYLERVKAFYASKIHMSIGHDLTIMSSEPTSADNAWLFATYPTIAIIGTDHQGMKGFFKEGNLDEVRISSLAHEVAHYYIGNVFQPRGPLFWVLLEGVTEYLSLQANRHIFGDAFYDAFLEKYKEQVQGLPFLHLSDIGHQDEVSSLYRYAYVPLLLTAIEKEIGNDSMWLWIQQLISYKDTEYSDYAFFKKSFIQSGLTENTFTDLETKFINGPKTGYHIHNTVFP</sequence>
<evidence type="ECO:0000313" key="2">
    <source>
        <dbReference type="EMBL" id="KEO75528.1"/>
    </source>
</evidence>
<dbReference type="SUPFAM" id="SSF55486">
    <property type="entry name" value="Metalloproteases ('zincins'), catalytic domain"/>
    <property type="match status" value="1"/>
</dbReference>
<dbReference type="AlphaFoldDB" id="A0A074L6S3"/>
<dbReference type="EMBL" id="JMIH01000011">
    <property type="protein sequence ID" value="KEO75528.1"/>
    <property type="molecule type" value="Genomic_DNA"/>
</dbReference>
<dbReference type="InterPro" id="IPR027268">
    <property type="entry name" value="Peptidase_M4/M1_CTD_sf"/>
</dbReference>
<evidence type="ECO:0000256" key="1">
    <source>
        <dbReference type="SAM" id="Phobius"/>
    </source>
</evidence>
<accession>A0A074L6S3</accession>
<evidence type="ECO:0008006" key="4">
    <source>
        <dbReference type="Google" id="ProtNLM"/>
    </source>
</evidence>
<keyword evidence="1" id="KW-0472">Membrane</keyword>
<organism evidence="2 3">
    <name type="scientific">Anditalea andensis</name>
    <dbReference type="NCBI Taxonomy" id="1048983"/>
    <lineage>
        <taxon>Bacteria</taxon>
        <taxon>Pseudomonadati</taxon>
        <taxon>Bacteroidota</taxon>
        <taxon>Cytophagia</taxon>
        <taxon>Cytophagales</taxon>
        <taxon>Cytophagaceae</taxon>
        <taxon>Anditalea</taxon>
    </lineage>
</organism>
<reference evidence="2 3" key="1">
    <citation type="submission" date="2014-04" db="EMBL/GenBank/DDBJ databases">
        <title>Characterization and application of a salt tolerant electro-active bacterium.</title>
        <authorList>
            <person name="Yang L."/>
            <person name="Wei S."/>
            <person name="Tay Q.X.M."/>
        </authorList>
    </citation>
    <scope>NUCLEOTIDE SEQUENCE [LARGE SCALE GENOMIC DNA]</scope>
    <source>
        <strain evidence="2 3">LY1</strain>
    </source>
</reference>
<protein>
    <recommendedName>
        <fullName evidence="4">Peptidase M1 membrane alanine aminopeptidase domain-containing protein</fullName>
    </recommendedName>
</protein>
<dbReference type="Proteomes" id="UP000027821">
    <property type="component" value="Unassembled WGS sequence"/>
</dbReference>
<keyword evidence="1" id="KW-0812">Transmembrane</keyword>
<dbReference type="Gene3D" id="1.10.390.10">
    <property type="entry name" value="Neutral Protease Domain 2"/>
    <property type="match status" value="1"/>
</dbReference>
<dbReference type="STRING" id="1048983.EL17_01380"/>
<evidence type="ECO:0000313" key="3">
    <source>
        <dbReference type="Proteomes" id="UP000027821"/>
    </source>
</evidence>
<feature type="transmembrane region" description="Helical" evidence="1">
    <location>
        <begin position="12"/>
        <end position="31"/>
    </location>
</feature>
<gene>
    <name evidence="2" type="ORF">EL17_01380</name>
</gene>
<keyword evidence="3" id="KW-1185">Reference proteome</keyword>
<keyword evidence="1" id="KW-1133">Transmembrane helix</keyword>
<dbReference type="OrthoDB" id="639393at2"/>
<proteinExistence type="predicted"/>
<dbReference type="eggNOG" id="COG0308">
    <property type="taxonomic scope" value="Bacteria"/>
</dbReference>
<comment type="caution">
    <text evidence="2">The sequence shown here is derived from an EMBL/GenBank/DDBJ whole genome shotgun (WGS) entry which is preliminary data.</text>
</comment>
<name>A0A074L6S3_9BACT</name>